<name>A0ABZ3BNL1_BURPY</name>
<dbReference type="SUPFAM" id="SSF52172">
    <property type="entry name" value="CheY-like"/>
    <property type="match status" value="1"/>
</dbReference>
<proteinExistence type="predicted"/>
<evidence type="ECO:0000256" key="2">
    <source>
        <dbReference type="ARBA" id="ARBA00012438"/>
    </source>
</evidence>
<dbReference type="Proteomes" id="UP001484179">
    <property type="component" value="Chromosome 2"/>
</dbReference>
<dbReference type="SUPFAM" id="SSF55874">
    <property type="entry name" value="ATPase domain of HSP90 chaperone/DNA topoisomerase II/histidine kinase"/>
    <property type="match status" value="1"/>
</dbReference>
<dbReference type="CDD" id="cd16922">
    <property type="entry name" value="HATPase_EvgS-ArcB-TorS-like"/>
    <property type="match status" value="1"/>
</dbReference>
<dbReference type="Pfam" id="PF02518">
    <property type="entry name" value="HATPase_c"/>
    <property type="match status" value="1"/>
</dbReference>
<dbReference type="SUPFAM" id="SSF47226">
    <property type="entry name" value="Histidine-containing phosphotransfer domain, HPT domain"/>
    <property type="match status" value="1"/>
</dbReference>
<keyword evidence="10" id="KW-0067">ATP-binding</keyword>
<gene>
    <name evidence="10" type="ORF">WN985_29420</name>
</gene>
<dbReference type="SMART" id="SM00388">
    <property type="entry name" value="HisKA"/>
    <property type="match status" value="1"/>
</dbReference>
<sequence length="939" mass="103184">MATFDGGACPSITGGRLAYAEQMLVALRMLTYPLPQLAALGAAVTRMTAVTFDWVVNFAGVSDAPMGIHPIGWLGRSDIPMSQGVSLSECGWHFLGRNRGPLPRDTVNRALGEWGRRVNSAVWVFAAPNGRCGDVGSMQANFKVFRSMHALGGKPREVDVWTVWFSFLLSVHEHRAVAPDRVHSTNARIQGSDRLSGSGDGEWPAARISVADQMLPLRMNVFHASLMLRNIFLVAFCGTLAGGAGPLRSQWGAADMHFASPEPSGRYLIFYLAAVLLSLVLIALIWNLILRHRLKRVRVQALLRADDHQRLQAFLNSIPYPVFLCDAQGALSIFNRAYAVFGEVVPLPGKPLSDCRQKLAGELFQQYQHVMQQRESVFEDRVLWLDGRKYDVSFWCVPCSCDADVSGGFVAGWIDISLRVRLEVELRQAKDVADAANQAKSAFLAAMSHEIRSPIDVIIGALELLPKRATEKQWRDEYVEVASWAARDLLSLIDDILDLTRLESGKASFVYQPTDLRELIAEVVQSYRSRAQQKNLTFDADVAGASGDLLLLPPLRLRQVLNNLLANAIKFTQRGSVRLMVVVGQEDDGNVAVSIEISDTGIGMSPEEQVHVFEVFEQANRHIASQFGGTGLGLSICKGLVERMGGTISLQSEPGFGTTVSVRIPAVQVVHESSDTQPTLYGPDEPSISLAGKLILVVDDHPSSRLVLQRQLEFLGLDVVCAPDARQAHTVWRAGAFDLIITDCQMPQMSGCDLAMLVRSDEVHRNLPRIPIIGCTANVSSDMMTESVNSGMDRCLVKPVSLIELARCVTQLLVHAKGRDIVDHDSDGSDIARVLSESTSSQSLVNEREFLLISLDENRADLILSRQALDRGDLKSLATHVHHILSVARLLDDEAVVTACEGLQHFCYEGHLPLVADAFVTFEAVVLMLNKTIQERLEL</sequence>
<organism evidence="10 11">
    <name type="scientific">Burkholderia pyrrocinia</name>
    <name type="common">Pseudomonas pyrrocinia</name>
    <dbReference type="NCBI Taxonomy" id="60550"/>
    <lineage>
        <taxon>Bacteria</taxon>
        <taxon>Pseudomonadati</taxon>
        <taxon>Pseudomonadota</taxon>
        <taxon>Betaproteobacteria</taxon>
        <taxon>Burkholderiales</taxon>
        <taxon>Burkholderiaceae</taxon>
        <taxon>Burkholderia</taxon>
        <taxon>Burkholderia cepacia complex</taxon>
    </lineage>
</organism>
<dbReference type="CDD" id="cd00082">
    <property type="entry name" value="HisKA"/>
    <property type="match status" value="1"/>
</dbReference>
<dbReference type="PROSITE" id="PS50109">
    <property type="entry name" value="HIS_KIN"/>
    <property type="match status" value="1"/>
</dbReference>
<dbReference type="PRINTS" id="PR00344">
    <property type="entry name" value="BCTRLSENSOR"/>
</dbReference>
<feature type="transmembrane region" description="Helical" evidence="7">
    <location>
        <begin position="226"/>
        <end position="247"/>
    </location>
</feature>
<evidence type="ECO:0000259" key="8">
    <source>
        <dbReference type="PROSITE" id="PS50109"/>
    </source>
</evidence>
<dbReference type="CDD" id="cd17546">
    <property type="entry name" value="REC_hyHK_CKI1_RcsC-like"/>
    <property type="match status" value="1"/>
</dbReference>
<evidence type="ECO:0000256" key="5">
    <source>
        <dbReference type="ARBA" id="ARBA00022777"/>
    </source>
</evidence>
<evidence type="ECO:0000256" key="7">
    <source>
        <dbReference type="SAM" id="Phobius"/>
    </source>
</evidence>
<dbReference type="Pfam" id="PF00512">
    <property type="entry name" value="HisKA"/>
    <property type="match status" value="1"/>
</dbReference>
<evidence type="ECO:0000256" key="6">
    <source>
        <dbReference type="PROSITE-ProRule" id="PRU00169"/>
    </source>
</evidence>
<keyword evidence="3 6" id="KW-0597">Phosphoprotein</keyword>
<evidence type="ECO:0000256" key="4">
    <source>
        <dbReference type="ARBA" id="ARBA00022679"/>
    </source>
</evidence>
<dbReference type="GO" id="GO:0005524">
    <property type="term" value="F:ATP binding"/>
    <property type="evidence" value="ECO:0007669"/>
    <property type="project" value="UniProtKB-KW"/>
</dbReference>
<dbReference type="SUPFAM" id="SSF55785">
    <property type="entry name" value="PYP-like sensor domain (PAS domain)"/>
    <property type="match status" value="1"/>
</dbReference>
<dbReference type="InterPro" id="IPR003661">
    <property type="entry name" value="HisK_dim/P_dom"/>
</dbReference>
<dbReference type="Gene3D" id="3.30.450.20">
    <property type="entry name" value="PAS domain"/>
    <property type="match status" value="1"/>
</dbReference>
<feature type="domain" description="Histidine kinase" evidence="8">
    <location>
        <begin position="446"/>
        <end position="668"/>
    </location>
</feature>
<dbReference type="InterPro" id="IPR005467">
    <property type="entry name" value="His_kinase_dom"/>
</dbReference>
<dbReference type="InterPro" id="IPR036641">
    <property type="entry name" value="HPT_dom_sf"/>
</dbReference>
<dbReference type="Pfam" id="PF00072">
    <property type="entry name" value="Response_reg"/>
    <property type="match status" value="1"/>
</dbReference>
<reference evidence="10 11" key="1">
    <citation type="submission" date="2024-04" db="EMBL/GenBank/DDBJ databases">
        <title>Biological Control Activity of Plant Growth Promoting Rhizobacteria Burkholderia pyrrocinia BX1 against Tobacco black shank Introduction Tobacco black shank (TBS) caused by the oomycete Phytophthora. nicotianae (P. nicotianae) has become a destructive soil.</title>
        <authorList>
            <person name="Liu X."/>
            <person name="Shu C."/>
        </authorList>
    </citation>
    <scope>NUCLEOTIDE SEQUENCE [LARGE SCALE GENOMIC DNA]</scope>
    <source>
        <strain evidence="10 11">BX1</strain>
    </source>
</reference>
<dbReference type="InterPro" id="IPR003594">
    <property type="entry name" value="HATPase_dom"/>
</dbReference>
<keyword evidence="7" id="KW-0472">Membrane</keyword>
<keyword evidence="7" id="KW-0812">Transmembrane</keyword>
<feature type="modified residue" description="4-aspartylphosphate" evidence="6">
    <location>
        <position position="743"/>
    </location>
</feature>
<dbReference type="SMART" id="SM00387">
    <property type="entry name" value="HATPase_c"/>
    <property type="match status" value="1"/>
</dbReference>
<evidence type="ECO:0000313" key="11">
    <source>
        <dbReference type="Proteomes" id="UP001484179"/>
    </source>
</evidence>
<dbReference type="EC" id="2.7.13.3" evidence="2"/>
<dbReference type="Gene3D" id="3.30.565.10">
    <property type="entry name" value="Histidine kinase-like ATPase, C-terminal domain"/>
    <property type="match status" value="1"/>
</dbReference>
<dbReference type="PANTHER" id="PTHR43047">
    <property type="entry name" value="TWO-COMPONENT HISTIDINE PROTEIN KINASE"/>
    <property type="match status" value="1"/>
</dbReference>
<dbReference type="RefSeq" id="WP_342310497.1">
    <property type="nucleotide sequence ID" value="NZ_CP150850.1"/>
</dbReference>
<evidence type="ECO:0000256" key="3">
    <source>
        <dbReference type="ARBA" id="ARBA00022553"/>
    </source>
</evidence>
<keyword evidence="11" id="KW-1185">Reference proteome</keyword>
<accession>A0ABZ3BNL1</accession>
<dbReference type="InterPro" id="IPR036890">
    <property type="entry name" value="HATPase_C_sf"/>
</dbReference>
<dbReference type="InterPro" id="IPR004358">
    <property type="entry name" value="Sig_transdc_His_kin-like_C"/>
</dbReference>
<dbReference type="EMBL" id="CP150850">
    <property type="protein sequence ID" value="WZW56639.1"/>
    <property type="molecule type" value="Genomic_DNA"/>
</dbReference>
<dbReference type="InterPro" id="IPR001789">
    <property type="entry name" value="Sig_transdc_resp-reg_receiver"/>
</dbReference>
<keyword evidence="10" id="KW-0547">Nucleotide-binding</keyword>
<dbReference type="InterPro" id="IPR035965">
    <property type="entry name" value="PAS-like_dom_sf"/>
</dbReference>
<dbReference type="InterPro" id="IPR036097">
    <property type="entry name" value="HisK_dim/P_sf"/>
</dbReference>
<keyword evidence="7" id="KW-1133">Transmembrane helix</keyword>
<evidence type="ECO:0000259" key="9">
    <source>
        <dbReference type="PROSITE" id="PS50110"/>
    </source>
</evidence>
<protein>
    <recommendedName>
        <fullName evidence="2">histidine kinase</fullName>
        <ecNumber evidence="2">2.7.13.3</ecNumber>
    </recommendedName>
</protein>
<dbReference type="PROSITE" id="PS50110">
    <property type="entry name" value="RESPONSE_REGULATORY"/>
    <property type="match status" value="1"/>
</dbReference>
<keyword evidence="5" id="KW-0418">Kinase</keyword>
<keyword evidence="4" id="KW-0808">Transferase</keyword>
<dbReference type="SUPFAM" id="SSF47384">
    <property type="entry name" value="Homodimeric domain of signal transducing histidine kinase"/>
    <property type="match status" value="1"/>
</dbReference>
<dbReference type="InterPro" id="IPR011006">
    <property type="entry name" value="CheY-like_superfamily"/>
</dbReference>
<dbReference type="Gene3D" id="1.10.287.130">
    <property type="match status" value="1"/>
</dbReference>
<dbReference type="PANTHER" id="PTHR43047:SF72">
    <property type="entry name" value="OSMOSENSING HISTIDINE PROTEIN KINASE SLN1"/>
    <property type="match status" value="1"/>
</dbReference>
<evidence type="ECO:0000313" key="10">
    <source>
        <dbReference type="EMBL" id="WZW56639.1"/>
    </source>
</evidence>
<dbReference type="SMART" id="SM00448">
    <property type="entry name" value="REC"/>
    <property type="match status" value="1"/>
</dbReference>
<dbReference type="Gene3D" id="3.40.50.2300">
    <property type="match status" value="1"/>
</dbReference>
<feature type="transmembrane region" description="Helical" evidence="7">
    <location>
        <begin position="267"/>
        <end position="290"/>
    </location>
</feature>
<comment type="catalytic activity">
    <reaction evidence="1">
        <text>ATP + protein L-histidine = ADP + protein N-phospho-L-histidine.</text>
        <dbReference type="EC" id="2.7.13.3"/>
    </reaction>
</comment>
<feature type="domain" description="Response regulatory" evidence="9">
    <location>
        <begin position="694"/>
        <end position="813"/>
    </location>
</feature>
<evidence type="ECO:0000256" key="1">
    <source>
        <dbReference type="ARBA" id="ARBA00000085"/>
    </source>
</evidence>